<keyword evidence="7 9" id="KW-0234">DNA repair</keyword>
<dbReference type="AlphaFoldDB" id="A0A4Q0M848"/>
<feature type="domain" description="RecF/RecN/SMC N-terminal" evidence="11">
    <location>
        <begin position="1"/>
        <end position="511"/>
    </location>
</feature>
<dbReference type="CDD" id="cd03241">
    <property type="entry name" value="ABC_RecN"/>
    <property type="match status" value="2"/>
</dbReference>
<evidence type="ECO:0000256" key="6">
    <source>
        <dbReference type="ARBA" id="ARBA00022840"/>
    </source>
</evidence>
<dbReference type="RefSeq" id="WP_128769562.1">
    <property type="nucleotide sequence ID" value="NZ_RXOC01000007.1"/>
</dbReference>
<dbReference type="PIRSF" id="PIRSF003128">
    <property type="entry name" value="RecN"/>
    <property type="match status" value="1"/>
</dbReference>
<dbReference type="EMBL" id="RXOC01000007">
    <property type="protein sequence ID" value="RXF69287.1"/>
    <property type="molecule type" value="Genomic_DNA"/>
</dbReference>
<evidence type="ECO:0000259" key="11">
    <source>
        <dbReference type="Pfam" id="PF02463"/>
    </source>
</evidence>
<keyword evidence="10" id="KW-0175">Coiled coil</keyword>
<protein>
    <recommendedName>
        <fullName evidence="3 9">DNA repair protein RecN</fullName>
    </recommendedName>
    <alternativeName>
        <fullName evidence="8 9">Recombination protein N</fullName>
    </alternativeName>
</protein>
<organism evidence="12 13">
    <name type="scientific">Arcticibacter tournemirensis</name>
    <dbReference type="NCBI Taxonomy" id="699437"/>
    <lineage>
        <taxon>Bacteria</taxon>
        <taxon>Pseudomonadati</taxon>
        <taxon>Bacteroidota</taxon>
        <taxon>Sphingobacteriia</taxon>
        <taxon>Sphingobacteriales</taxon>
        <taxon>Sphingobacteriaceae</taxon>
        <taxon>Arcticibacter</taxon>
    </lineage>
</organism>
<evidence type="ECO:0000256" key="1">
    <source>
        <dbReference type="ARBA" id="ARBA00003618"/>
    </source>
</evidence>
<dbReference type="InterPro" id="IPR004604">
    <property type="entry name" value="DNA_recomb/repair_RecN"/>
</dbReference>
<dbReference type="GO" id="GO:0006310">
    <property type="term" value="P:DNA recombination"/>
    <property type="evidence" value="ECO:0007669"/>
    <property type="project" value="InterPro"/>
</dbReference>
<evidence type="ECO:0000256" key="10">
    <source>
        <dbReference type="SAM" id="Coils"/>
    </source>
</evidence>
<evidence type="ECO:0000256" key="9">
    <source>
        <dbReference type="PIRNR" id="PIRNR003128"/>
    </source>
</evidence>
<evidence type="ECO:0000256" key="7">
    <source>
        <dbReference type="ARBA" id="ARBA00023204"/>
    </source>
</evidence>
<name>A0A4Q0M848_9SPHI</name>
<comment type="caution">
    <text evidence="12">The sequence shown here is derived from an EMBL/GenBank/DDBJ whole genome shotgun (WGS) entry which is preliminary data.</text>
</comment>
<reference evidence="12 13" key="1">
    <citation type="submission" date="2018-12" db="EMBL/GenBank/DDBJ databases">
        <title>The Draft Genome Sequence of the Soil Bacterium Pedobacter tournemirensis R1.</title>
        <authorList>
            <person name="He J."/>
        </authorList>
    </citation>
    <scope>NUCLEOTIDE SEQUENCE [LARGE SCALE GENOMIC DNA]</scope>
    <source>
        <strain evidence="12 13">R1</strain>
    </source>
</reference>
<dbReference type="GO" id="GO:0009432">
    <property type="term" value="P:SOS response"/>
    <property type="evidence" value="ECO:0007669"/>
    <property type="project" value="TreeGrafter"/>
</dbReference>
<dbReference type="Pfam" id="PF02463">
    <property type="entry name" value="SMC_N"/>
    <property type="match status" value="1"/>
</dbReference>
<dbReference type="Proteomes" id="UP000290848">
    <property type="component" value="Unassembled WGS sequence"/>
</dbReference>
<dbReference type="PANTHER" id="PTHR11059:SF0">
    <property type="entry name" value="DNA REPAIR PROTEIN RECN"/>
    <property type="match status" value="1"/>
</dbReference>
<gene>
    <name evidence="12" type="primary">recN</name>
    <name evidence="12" type="ORF">EKH83_11395</name>
</gene>
<comment type="similarity">
    <text evidence="2 9">Belongs to the RecN family.</text>
</comment>
<dbReference type="InterPro" id="IPR027417">
    <property type="entry name" value="P-loop_NTPase"/>
</dbReference>
<dbReference type="InterPro" id="IPR003395">
    <property type="entry name" value="RecF/RecN/SMC_N"/>
</dbReference>
<dbReference type="GO" id="GO:0005524">
    <property type="term" value="F:ATP binding"/>
    <property type="evidence" value="ECO:0007669"/>
    <property type="project" value="UniProtKB-KW"/>
</dbReference>
<sequence length="555" mass="62632">MLSRLIIRNYALIEDLDISFSHKLNILTGETGAGKSIILGALSLLLGQRAESRYFYNQQKKCVIEGIFAVSGYNLSSFFVEKDLDYEDETVLRREISADGKSRAFINDTPVNLTVLRELGELLIDIHSQHATLEINDEKFQLLVVDSLAANATLLTAYQENYLAYKKDTARLKELEEESRQAKADLDYYQYQFNELEQASLINDEQEILEQELTALSHAEEIKRNLIAATYLLNDNEQAAAVQLKESLSQLQHIERFFPSVKELSQRLESTIIEIKDIAAEIETLEQKTQINEERSAEINERLAIIYNLQKKHRVTTIQELTDIKARLSDKLYSISFADDEIEKLKAGCSKLKAELIGLSDTLSASRNEVIPSIEDRIKEMLTEVGMPHAVLKIENILLDEDLLNYTGRNKIQFLFSANKGQEPAPVNKVASGGELSRLMLSIKSLISRHTALPTIIFDEIDTGISGEVALKVGRILEKLADGMQVIAITHLPQIASKGDAHYCVYKDEKQDKTHTNINLLSKEDRIMEIAKMLSGENPGEFALQHARELLETGY</sequence>
<dbReference type="GO" id="GO:0006281">
    <property type="term" value="P:DNA repair"/>
    <property type="evidence" value="ECO:0007669"/>
    <property type="project" value="UniProtKB-KW"/>
</dbReference>
<evidence type="ECO:0000313" key="13">
    <source>
        <dbReference type="Proteomes" id="UP000290848"/>
    </source>
</evidence>
<feature type="coiled-coil region" evidence="10">
    <location>
        <begin position="165"/>
        <end position="192"/>
    </location>
</feature>
<evidence type="ECO:0000256" key="2">
    <source>
        <dbReference type="ARBA" id="ARBA00009441"/>
    </source>
</evidence>
<evidence type="ECO:0000256" key="4">
    <source>
        <dbReference type="ARBA" id="ARBA00022741"/>
    </source>
</evidence>
<keyword evidence="6" id="KW-0067">ATP-binding</keyword>
<dbReference type="Gene3D" id="3.40.50.300">
    <property type="entry name" value="P-loop containing nucleotide triphosphate hydrolases"/>
    <property type="match status" value="2"/>
</dbReference>
<evidence type="ECO:0000256" key="8">
    <source>
        <dbReference type="ARBA" id="ARBA00033408"/>
    </source>
</evidence>
<proteinExistence type="inferred from homology"/>
<comment type="function">
    <text evidence="1 9">May be involved in recombinational repair of damaged DNA.</text>
</comment>
<evidence type="ECO:0000313" key="12">
    <source>
        <dbReference type="EMBL" id="RXF69287.1"/>
    </source>
</evidence>
<keyword evidence="5 9" id="KW-0227">DNA damage</keyword>
<dbReference type="SUPFAM" id="SSF52540">
    <property type="entry name" value="P-loop containing nucleoside triphosphate hydrolases"/>
    <property type="match status" value="1"/>
</dbReference>
<keyword evidence="4" id="KW-0547">Nucleotide-binding</keyword>
<dbReference type="NCBIfam" id="TIGR00634">
    <property type="entry name" value="recN"/>
    <property type="match status" value="1"/>
</dbReference>
<accession>A0A4Q0M848</accession>
<dbReference type="GO" id="GO:0043590">
    <property type="term" value="C:bacterial nucleoid"/>
    <property type="evidence" value="ECO:0007669"/>
    <property type="project" value="TreeGrafter"/>
</dbReference>
<dbReference type="PANTHER" id="PTHR11059">
    <property type="entry name" value="DNA REPAIR PROTEIN RECN"/>
    <property type="match status" value="1"/>
</dbReference>
<evidence type="ECO:0000256" key="3">
    <source>
        <dbReference type="ARBA" id="ARBA00021315"/>
    </source>
</evidence>
<evidence type="ECO:0000256" key="5">
    <source>
        <dbReference type="ARBA" id="ARBA00022763"/>
    </source>
</evidence>
<feature type="coiled-coil region" evidence="10">
    <location>
        <begin position="261"/>
        <end position="302"/>
    </location>
</feature>